<evidence type="ECO:0008006" key="4">
    <source>
        <dbReference type="Google" id="ProtNLM"/>
    </source>
</evidence>
<evidence type="ECO:0000256" key="1">
    <source>
        <dbReference type="PIRSR" id="PIRSR031924-50"/>
    </source>
</evidence>
<dbReference type="SUPFAM" id="SSF53649">
    <property type="entry name" value="Alkaline phosphatase-like"/>
    <property type="match status" value="1"/>
</dbReference>
<feature type="active site" description="Phosphothreonine intermediate" evidence="1">
    <location>
        <position position="83"/>
    </location>
</feature>
<proteinExistence type="predicted"/>
<dbReference type="EMBL" id="AP018042">
    <property type="protein sequence ID" value="BAX79508.1"/>
    <property type="molecule type" value="Genomic_DNA"/>
</dbReference>
<dbReference type="InterPro" id="IPR002591">
    <property type="entry name" value="Phosphodiest/P_Trfase"/>
</dbReference>
<evidence type="ECO:0000313" key="3">
    <source>
        <dbReference type="Proteomes" id="UP000218267"/>
    </source>
</evidence>
<dbReference type="KEGG" id="mbas:ALGA_1122"/>
<reference evidence="3" key="2">
    <citation type="journal article" date="2020" name="Antonie Van Leeuwenhoek">
        <title>Labilibaculum antarcticum sp. nov., a novel facultative anaerobic, psychrotorelant bacterium isolated from marine sediment of Antarctica.</title>
        <authorList>
            <person name="Watanabe M."/>
            <person name="Kojima H."/>
            <person name="Fukui M."/>
        </authorList>
    </citation>
    <scope>NUCLEOTIDE SEQUENCE [LARGE SCALE GENOMIC DNA]</scope>
    <source>
        <strain evidence="3">SPP2</strain>
    </source>
</reference>
<evidence type="ECO:0000313" key="2">
    <source>
        <dbReference type="EMBL" id="BAX79508.1"/>
    </source>
</evidence>
<reference evidence="2 3" key="1">
    <citation type="journal article" date="2018" name="Mar. Genomics">
        <title>Complete genome sequence of Marinifilaceae bacterium strain SPP2, isolated from the Antarctic marine sediment.</title>
        <authorList>
            <person name="Watanabe M."/>
            <person name="Kojima H."/>
            <person name="Fukui M."/>
        </authorList>
    </citation>
    <scope>NUCLEOTIDE SEQUENCE [LARGE SCALE GENOMIC DNA]</scope>
    <source>
        <strain evidence="2 3">SPP2</strain>
    </source>
</reference>
<gene>
    <name evidence="2" type="ORF">ALGA_1122</name>
</gene>
<dbReference type="Pfam" id="PF01663">
    <property type="entry name" value="Phosphodiest"/>
    <property type="match status" value="1"/>
</dbReference>
<sequence length="541" mass="61167">MSKRFVSLLFAILVFTIQFSIAQNARKIPSEKPKLVVGIVVDHLRADYFFRYSNLLGDGGFKRLMNQGTYCKNAKFSYLYSQTGPDHASIFTGTPPAFHGIISNGWYNRLSGKLEFAKDDSDTRLVGIESKEKGSSPKKLLAATLGDEIKLFNSHSRVVGVALNCESSMFSAGHAADGAYWMDDLSGKFITSSYYQDTLYNWVKEFNEKKFADFYLNRVWTPFNGGNKASVSNKLLGKVGLNNEFFYDLNKEKREHGYKAIKTTPFGNMLVKDFAISAIINENLGKDDDSDFLSVTFSCLGEKNRDLSPFAPEMLDNFIRLDQELEHFLSFLDEQIGMENVLVFLTADESANYTPENLAEQNIPNGYFSSYNAIALLKSYFNIIYGNGKWILGYDSQQVYLNHQLIEDSKLSITVLQEKAVDFLIQFSGVATTTSANSLVKSNYTHGILQKVQRSFSQKRSGDIMLTLEPGWMHKIKDERDEIAQYSYTNQVPLFWYGWKIKRSVISRSIYIEDIVPTISSFLNISIPSGCDGNPIEELVN</sequence>
<organism evidence="2 3">
    <name type="scientific">Labilibaculum antarcticum</name>
    <dbReference type="NCBI Taxonomy" id="1717717"/>
    <lineage>
        <taxon>Bacteria</taxon>
        <taxon>Pseudomonadati</taxon>
        <taxon>Bacteroidota</taxon>
        <taxon>Bacteroidia</taxon>
        <taxon>Marinilabiliales</taxon>
        <taxon>Marinifilaceae</taxon>
        <taxon>Labilibaculum</taxon>
    </lineage>
</organism>
<dbReference type="InterPro" id="IPR026263">
    <property type="entry name" value="Alkaline_phosphatase_prok"/>
</dbReference>
<dbReference type="AlphaFoldDB" id="A0A1Y1CGJ5"/>
<dbReference type="Gene3D" id="3.30.1360.150">
    <property type="match status" value="1"/>
</dbReference>
<dbReference type="InterPro" id="IPR017850">
    <property type="entry name" value="Alkaline_phosphatase_core_sf"/>
</dbReference>
<keyword evidence="1" id="KW-0597">Phosphoprotein</keyword>
<dbReference type="GO" id="GO:0004035">
    <property type="term" value="F:alkaline phosphatase activity"/>
    <property type="evidence" value="ECO:0007669"/>
    <property type="project" value="InterPro"/>
</dbReference>
<name>A0A1Y1CGJ5_9BACT</name>
<dbReference type="Proteomes" id="UP000218267">
    <property type="component" value="Chromosome"/>
</dbReference>
<accession>A0A1Y1CGJ5</accession>
<dbReference type="RefSeq" id="WP_162845389.1">
    <property type="nucleotide sequence ID" value="NZ_AP018042.1"/>
</dbReference>
<dbReference type="CDD" id="cd16016">
    <property type="entry name" value="AP-SPAP"/>
    <property type="match status" value="1"/>
</dbReference>
<dbReference type="PIRSF" id="PIRSF031924">
    <property type="entry name" value="Pi-irrepressible_AP"/>
    <property type="match status" value="1"/>
</dbReference>
<dbReference type="Gene3D" id="3.40.720.10">
    <property type="entry name" value="Alkaline Phosphatase, subunit A"/>
    <property type="match status" value="1"/>
</dbReference>
<keyword evidence="3" id="KW-1185">Reference proteome</keyword>
<protein>
    <recommendedName>
        <fullName evidence="4">Alkaline phosphatase</fullName>
    </recommendedName>
</protein>